<sequence>MDINKLFDEALLAQAAYADELPPGMAEEQLINALKALEPKGLTQAQAEYFASKYIVVQQDNNLETGFSATLFQNIETGEYHLANRGTDGVLDGDWTDANASNSSLNMPSTAHQSQALVQFTFEKLQNEQCLPIREAF</sequence>
<dbReference type="RefSeq" id="WP_140603901.1">
    <property type="nucleotide sequence ID" value="NZ_SAWY01000026.1"/>
</dbReference>
<comment type="caution">
    <text evidence="1">The sequence shown here is derived from an EMBL/GenBank/DDBJ whole genome shotgun (WGS) entry which is preliminary data.</text>
</comment>
<protein>
    <submittedName>
        <fullName evidence="1">Uncharacterized protein</fullName>
    </submittedName>
</protein>
<dbReference type="Proteomes" id="UP000315303">
    <property type="component" value="Unassembled WGS sequence"/>
</dbReference>
<accession>A0A502KVG0</accession>
<dbReference type="AlphaFoldDB" id="A0A502KVG0"/>
<evidence type="ECO:0000313" key="2">
    <source>
        <dbReference type="Proteomes" id="UP000315303"/>
    </source>
</evidence>
<name>A0A502KVG0_9GAMM</name>
<organism evidence="1 2">
    <name type="scientific">Litorilituus lipolyticus</name>
    <dbReference type="NCBI Taxonomy" id="2491017"/>
    <lineage>
        <taxon>Bacteria</taxon>
        <taxon>Pseudomonadati</taxon>
        <taxon>Pseudomonadota</taxon>
        <taxon>Gammaproteobacteria</taxon>
        <taxon>Alteromonadales</taxon>
        <taxon>Colwelliaceae</taxon>
        <taxon>Litorilituus</taxon>
    </lineage>
</organism>
<reference evidence="1 2" key="1">
    <citation type="submission" date="2019-01" db="EMBL/GenBank/DDBJ databases">
        <title>Litorilituus lipolytica sp. nov., isolated from intertidal sand of the Yellow Sea in China.</title>
        <authorList>
            <person name="Liu A."/>
        </authorList>
    </citation>
    <scope>NUCLEOTIDE SEQUENCE [LARGE SCALE GENOMIC DNA]</scope>
    <source>
        <strain evidence="1 2">RZ04</strain>
    </source>
</reference>
<dbReference type="EMBL" id="SAWY01000026">
    <property type="protein sequence ID" value="TPH14225.1"/>
    <property type="molecule type" value="Genomic_DNA"/>
</dbReference>
<gene>
    <name evidence="1" type="ORF">EPA86_11910</name>
</gene>
<proteinExistence type="predicted"/>
<evidence type="ECO:0000313" key="1">
    <source>
        <dbReference type="EMBL" id="TPH14225.1"/>
    </source>
</evidence>
<keyword evidence="2" id="KW-1185">Reference proteome</keyword>
<dbReference type="OrthoDB" id="6401026at2"/>